<dbReference type="EMBL" id="JOKH01000010">
    <property type="protein sequence ID" value="KEQ12170.1"/>
    <property type="molecule type" value="Genomic_DNA"/>
</dbReference>
<keyword evidence="1" id="KW-0732">Signal</keyword>
<dbReference type="InterPro" id="IPR018550">
    <property type="entry name" value="Lipid-A_deacylase-rel"/>
</dbReference>
<keyword evidence="3" id="KW-1185">Reference proteome</keyword>
<accession>A0A081N147</accession>
<dbReference type="InterPro" id="IPR011250">
    <property type="entry name" value="OMP/PagP_B-barrel"/>
</dbReference>
<sequence>MNRAFASLCLSTMLLIQTQTTQAEDLVPDGVNVTYGQYLAVISGRSADYTNLRLGITWDWKKHFYQSESLLLSSYFELAASSWKSNLTAKDNPSPDGKDKATAISFSPVLRMAFLPNASFHPFIDLGVGAAYLSEKDLEKEKKSPINMGGHWQFEIRAMAGVEFGSDQQYEISYGWYHYSNAGTQSLNESVDFHVITLGYNW</sequence>
<name>A0A081N147_9GAMM</name>
<proteinExistence type="predicted"/>
<evidence type="ECO:0008006" key="4">
    <source>
        <dbReference type="Google" id="ProtNLM"/>
    </source>
</evidence>
<protein>
    <recommendedName>
        <fullName evidence="4">Lipid A deacylase</fullName>
    </recommendedName>
</protein>
<dbReference type="SUPFAM" id="SSF56925">
    <property type="entry name" value="OMPA-like"/>
    <property type="match status" value="1"/>
</dbReference>
<comment type="caution">
    <text evidence="2">The sequence shown here is derived from an EMBL/GenBank/DDBJ whole genome shotgun (WGS) entry which is preliminary data.</text>
</comment>
<evidence type="ECO:0000313" key="2">
    <source>
        <dbReference type="EMBL" id="KEQ12170.1"/>
    </source>
</evidence>
<dbReference type="RefSeq" id="WP_034842638.1">
    <property type="nucleotide sequence ID" value="NZ_JOKH01000010.1"/>
</dbReference>
<evidence type="ECO:0000256" key="1">
    <source>
        <dbReference type="SAM" id="SignalP"/>
    </source>
</evidence>
<reference evidence="2 3" key="1">
    <citation type="submission" date="2014-06" db="EMBL/GenBank/DDBJ databases">
        <title>Whole Genome Sequences of Three Symbiotic Endozoicomonas Bacteria.</title>
        <authorList>
            <person name="Neave M.J."/>
            <person name="Apprill A."/>
            <person name="Voolstra C.R."/>
        </authorList>
    </citation>
    <scope>NUCLEOTIDE SEQUENCE [LARGE SCALE GENOMIC DNA]</scope>
    <source>
        <strain evidence="2 3">DSM 25634</strain>
    </source>
</reference>
<feature type="chain" id="PRO_5001760448" description="Lipid A deacylase" evidence="1">
    <location>
        <begin position="24"/>
        <end position="202"/>
    </location>
</feature>
<feature type="signal peptide" evidence="1">
    <location>
        <begin position="1"/>
        <end position="23"/>
    </location>
</feature>
<dbReference type="OrthoDB" id="9797122at2"/>
<evidence type="ECO:0000313" key="3">
    <source>
        <dbReference type="Proteomes" id="UP000028073"/>
    </source>
</evidence>
<dbReference type="STRING" id="1137799.GZ78_27355"/>
<dbReference type="AlphaFoldDB" id="A0A081N147"/>
<dbReference type="eggNOG" id="COG3637">
    <property type="taxonomic scope" value="Bacteria"/>
</dbReference>
<dbReference type="Pfam" id="PF09411">
    <property type="entry name" value="PagL"/>
    <property type="match status" value="1"/>
</dbReference>
<dbReference type="Proteomes" id="UP000028073">
    <property type="component" value="Unassembled WGS sequence"/>
</dbReference>
<gene>
    <name evidence="2" type="ORF">GZ78_27355</name>
</gene>
<organism evidence="2 3">
    <name type="scientific">Endozoicomonas numazuensis</name>
    <dbReference type="NCBI Taxonomy" id="1137799"/>
    <lineage>
        <taxon>Bacteria</taxon>
        <taxon>Pseudomonadati</taxon>
        <taxon>Pseudomonadota</taxon>
        <taxon>Gammaproteobacteria</taxon>
        <taxon>Oceanospirillales</taxon>
        <taxon>Endozoicomonadaceae</taxon>
        <taxon>Endozoicomonas</taxon>
    </lineage>
</organism>
<dbReference type="Gene3D" id="2.40.160.20">
    <property type="match status" value="1"/>
</dbReference>